<dbReference type="AlphaFoldDB" id="A0A919FX07"/>
<organism evidence="3 4">
    <name type="scientific">Kitasatospora indigofera</name>
    <dbReference type="NCBI Taxonomy" id="67307"/>
    <lineage>
        <taxon>Bacteria</taxon>
        <taxon>Bacillati</taxon>
        <taxon>Actinomycetota</taxon>
        <taxon>Actinomycetes</taxon>
        <taxon>Kitasatosporales</taxon>
        <taxon>Streptomycetaceae</taxon>
        <taxon>Kitasatospora</taxon>
    </lineage>
</organism>
<reference evidence="3" key="1">
    <citation type="journal article" date="2014" name="Int. J. Syst. Evol. Microbiol.">
        <title>Complete genome sequence of Corynebacterium casei LMG S-19264T (=DSM 44701T), isolated from a smear-ripened cheese.</title>
        <authorList>
            <consortium name="US DOE Joint Genome Institute (JGI-PGF)"/>
            <person name="Walter F."/>
            <person name="Albersmeier A."/>
            <person name="Kalinowski J."/>
            <person name="Ruckert C."/>
        </authorList>
    </citation>
    <scope>NUCLEOTIDE SEQUENCE</scope>
    <source>
        <strain evidence="3">JCM 4646</strain>
    </source>
</reference>
<proteinExistence type="predicted"/>
<evidence type="ECO:0000256" key="2">
    <source>
        <dbReference type="SAM" id="Phobius"/>
    </source>
</evidence>
<protein>
    <submittedName>
        <fullName evidence="3">Uncharacterized protein</fullName>
    </submittedName>
</protein>
<name>A0A919FX07_9ACTN</name>
<accession>A0A919FX07</accession>
<sequence>MGERTGAAGRKPRRTFRRGPRRAPGPLLALVRLLCAAAVIGLLISGACGPMLFAFTDWFDPIAQYVHVHRSRSGRH</sequence>
<feature type="region of interest" description="Disordered" evidence="1">
    <location>
        <begin position="1"/>
        <end position="23"/>
    </location>
</feature>
<dbReference type="RefSeq" id="WP_190212040.1">
    <property type="nucleotide sequence ID" value="NZ_BNBO01000020.1"/>
</dbReference>
<keyword evidence="4" id="KW-1185">Reference proteome</keyword>
<evidence type="ECO:0000256" key="1">
    <source>
        <dbReference type="SAM" id="MobiDB-lite"/>
    </source>
</evidence>
<dbReference type="GeneID" id="95354195"/>
<evidence type="ECO:0000313" key="3">
    <source>
        <dbReference type="EMBL" id="GHH73459.1"/>
    </source>
</evidence>
<keyword evidence="2" id="KW-0472">Membrane</keyword>
<feature type="transmembrane region" description="Helical" evidence="2">
    <location>
        <begin position="27"/>
        <end position="55"/>
    </location>
</feature>
<gene>
    <name evidence="3" type="ORF">GCM10018781_37880</name>
</gene>
<evidence type="ECO:0000313" key="4">
    <source>
        <dbReference type="Proteomes" id="UP000617734"/>
    </source>
</evidence>
<keyword evidence="2" id="KW-0812">Transmembrane</keyword>
<dbReference type="EMBL" id="BNBO01000020">
    <property type="protein sequence ID" value="GHH73459.1"/>
    <property type="molecule type" value="Genomic_DNA"/>
</dbReference>
<comment type="caution">
    <text evidence="3">The sequence shown here is derived from an EMBL/GenBank/DDBJ whole genome shotgun (WGS) entry which is preliminary data.</text>
</comment>
<reference evidence="3" key="2">
    <citation type="submission" date="2020-09" db="EMBL/GenBank/DDBJ databases">
        <authorList>
            <person name="Sun Q."/>
            <person name="Ohkuma M."/>
        </authorList>
    </citation>
    <scope>NUCLEOTIDE SEQUENCE</scope>
    <source>
        <strain evidence="3">JCM 4646</strain>
    </source>
</reference>
<dbReference type="Proteomes" id="UP000617734">
    <property type="component" value="Unassembled WGS sequence"/>
</dbReference>
<feature type="compositionally biased region" description="Basic residues" evidence="1">
    <location>
        <begin position="10"/>
        <end position="21"/>
    </location>
</feature>
<keyword evidence="2" id="KW-1133">Transmembrane helix</keyword>